<name>A0ABD1EET9_HYPHA</name>
<keyword evidence="2" id="KW-1185">Reference proteome</keyword>
<dbReference type="Proteomes" id="UP001566132">
    <property type="component" value="Unassembled WGS sequence"/>
</dbReference>
<dbReference type="PANTHER" id="PTHR46880:SF5">
    <property type="entry name" value="DUF4371 DOMAIN-CONTAINING PROTEIN"/>
    <property type="match status" value="1"/>
</dbReference>
<proteinExistence type="predicted"/>
<dbReference type="EMBL" id="JBDJPC010000009">
    <property type="protein sequence ID" value="KAL1492199.1"/>
    <property type="molecule type" value="Genomic_DNA"/>
</dbReference>
<dbReference type="PANTHER" id="PTHR46880">
    <property type="entry name" value="RAS-ASSOCIATING DOMAIN-CONTAINING PROTEIN"/>
    <property type="match status" value="1"/>
</dbReference>
<accession>A0ABD1EET9</accession>
<gene>
    <name evidence="1" type="ORF">ABEB36_012682</name>
</gene>
<dbReference type="InterPro" id="IPR012337">
    <property type="entry name" value="RNaseH-like_sf"/>
</dbReference>
<evidence type="ECO:0000313" key="2">
    <source>
        <dbReference type="Proteomes" id="UP001566132"/>
    </source>
</evidence>
<evidence type="ECO:0008006" key="3">
    <source>
        <dbReference type="Google" id="ProtNLM"/>
    </source>
</evidence>
<dbReference type="AlphaFoldDB" id="A0ABD1EET9"/>
<comment type="caution">
    <text evidence="1">The sequence shown here is derived from an EMBL/GenBank/DDBJ whole genome shotgun (WGS) entry which is preliminary data.</text>
</comment>
<dbReference type="SUPFAM" id="SSF53098">
    <property type="entry name" value="Ribonuclease H-like"/>
    <property type="match status" value="1"/>
</dbReference>
<organism evidence="1 2">
    <name type="scientific">Hypothenemus hampei</name>
    <name type="common">Coffee berry borer</name>
    <dbReference type="NCBI Taxonomy" id="57062"/>
    <lineage>
        <taxon>Eukaryota</taxon>
        <taxon>Metazoa</taxon>
        <taxon>Ecdysozoa</taxon>
        <taxon>Arthropoda</taxon>
        <taxon>Hexapoda</taxon>
        <taxon>Insecta</taxon>
        <taxon>Pterygota</taxon>
        <taxon>Neoptera</taxon>
        <taxon>Endopterygota</taxon>
        <taxon>Coleoptera</taxon>
        <taxon>Polyphaga</taxon>
        <taxon>Cucujiformia</taxon>
        <taxon>Curculionidae</taxon>
        <taxon>Scolytinae</taxon>
        <taxon>Hypothenemus</taxon>
    </lineage>
</organism>
<reference evidence="1 2" key="1">
    <citation type="submission" date="2024-05" db="EMBL/GenBank/DDBJ databases">
        <title>Genetic variation in Jamaican populations of the coffee berry borer (Hypothenemus hampei).</title>
        <authorList>
            <person name="Errbii M."/>
            <person name="Myrie A."/>
        </authorList>
    </citation>
    <scope>NUCLEOTIDE SEQUENCE [LARGE SCALE GENOMIC DNA]</scope>
    <source>
        <strain evidence="1">JA-Hopewell-2020-01-JO</strain>
        <tissue evidence="1">Whole body</tissue>
    </source>
</reference>
<protein>
    <recommendedName>
        <fullName evidence="3">HAT C-terminal dimerisation domain-containing protein</fullName>
    </recommendedName>
</protein>
<evidence type="ECO:0000313" key="1">
    <source>
        <dbReference type="EMBL" id="KAL1492199.1"/>
    </source>
</evidence>
<sequence>MLQNPSNYLYFVILKPILYEMNNTNLNFQKDFVEIGQAFDDLQNLITFLAQKVVKEEFLIFELVLKHFDNELSNVNPKKTIFGIDFQLALVETKIDENALLDLQLRMSRYKSRLLTDLIQRLPDRLKYFKTIKALSPQICLSQCARYKFEHLPFLDAFIEKTKLGIIENQYNSLIDVRWKDIYGEEAIASSYKFWPIVLHHKNAGGTQIFNDLANYVILILSFPSSNAVVERVFSIMNATKTKLRNKMGIQMLNSILLIKSKMFAEKKCCTRFKCTKKMINKFNNSMYNLQNENYDLMTASSSNNNNNSDDDDLSFAIEIVGDEFDVPCLTL</sequence>